<evidence type="ECO:0000313" key="8">
    <source>
        <dbReference type="EMBL" id="ONM44168.1"/>
    </source>
</evidence>
<evidence type="ECO:0000256" key="6">
    <source>
        <dbReference type="ARBA" id="ARBA00037066"/>
    </source>
</evidence>
<dbReference type="FunFam" id="3.40.50.300:FF:000134">
    <property type="entry name" value="Iron-enterobactin ABC transporter ATP-binding protein"/>
    <property type="match status" value="1"/>
</dbReference>
<protein>
    <submittedName>
        <fullName evidence="8">Heme ABC transporter ATP-binding protein</fullName>
    </submittedName>
</protein>
<keyword evidence="5" id="KW-1278">Translocase</keyword>
<dbReference type="PANTHER" id="PTHR42794">
    <property type="entry name" value="HEMIN IMPORT ATP-BINDING PROTEIN HMUV"/>
    <property type="match status" value="1"/>
</dbReference>
<accession>A0A1S8DFG0</accession>
<dbReference type="SUPFAM" id="SSF52540">
    <property type="entry name" value="P-loop containing nucleoside triphosphate hydrolases"/>
    <property type="match status" value="1"/>
</dbReference>
<dbReference type="CDD" id="cd03214">
    <property type="entry name" value="ABC_Iron-Siderophores_B12_Hemin"/>
    <property type="match status" value="1"/>
</dbReference>
<comment type="similarity">
    <text evidence="1">Belongs to the ABC transporter superfamily.</text>
</comment>
<dbReference type="PANTHER" id="PTHR42794:SF1">
    <property type="entry name" value="HEMIN IMPORT ATP-BINDING PROTEIN HMUV"/>
    <property type="match status" value="1"/>
</dbReference>
<dbReference type="InterPro" id="IPR027417">
    <property type="entry name" value="P-loop_NTPase"/>
</dbReference>
<dbReference type="InterPro" id="IPR003439">
    <property type="entry name" value="ABC_transporter-like_ATP-bd"/>
</dbReference>
<comment type="caution">
    <text evidence="8">The sequence shown here is derived from an EMBL/GenBank/DDBJ whole genome shotgun (WGS) entry which is preliminary data.</text>
</comment>
<comment type="function">
    <text evidence="6">Part of the ABC transporter complex HmuTUV involved in hemin import. Responsible for energy coupling to the transport system.</text>
</comment>
<proteinExistence type="inferred from homology"/>
<keyword evidence="3" id="KW-0547">Nucleotide-binding</keyword>
<evidence type="ECO:0000256" key="2">
    <source>
        <dbReference type="ARBA" id="ARBA00022448"/>
    </source>
</evidence>
<name>A0A1S8DFG0_9GAMM</name>
<keyword evidence="2" id="KW-0813">Transport</keyword>
<dbReference type="AlphaFoldDB" id="A0A1S8DFG0"/>
<organism evidence="8 9">
    <name type="scientific">Halopseudomonas pachastrellae</name>
    <dbReference type="NCBI Taxonomy" id="254161"/>
    <lineage>
        <taxon>Bacteria</taxon>
        <taxon>Pseudomonadati</taxon>
        <taxon>Pseudomonadota</taxon>
        <taxon>Gammaproteobacteria</taxon>
        <taxon>Pseudomonadales</taxon>
        <taxon>Pseudomonadaceae</taxon>
        <taxon>Halopseudomonas</taxon>
    </lineage>
</organism>
<keyword evidence="9" id="KW-1185">Reference proteome</keyword>
<reference evidence="8 9" key="1">
    <citation type="submission" date="2017-01" db="EMBL/GenBank/DDBJ databases">
        <title>Draft genome sequence of Pseudomonas pachastrellae type strain CCUG 46540T from a deep sea.</title>
        <authorList>
            <person name="Gomila M."/>
            <person name="Mulet M."/>
            <person name="Lalucat J."/>
            <person name="Garcia-Valdes E."/>
        </authorList>
    </citation>
    <scope>NUCLEOTIDE SEQUENCE [LARGE SCALE GENOMIC DNA]</scope>
    <source>
        <strain evidence="8 9">CCUG 46540</strain>
    </source>
</reference>
<dbReference type="GO" id="GO:0005524">
    <property type="term" value="F:ATP binding"/>
    <property type="evidence" value="ECO:0007669"/>
    <property type="project" value="UniProtKB-KW"/>
</dbReference>
<evidence type="ECO:0000259" key="7">
    <source>
        <dbReference type="PROSITE" id="PS50893"/>
    </source>
</evidence>
<dbReference type="SMART" id="SM00382">
    <property type="entry name" value="AAA"/>
    <property type="match status" value="1"/>
</dbReference>
<dbReference type="PROSITE" id="PS50893">
    <property type="entry name" value="ABC_TRANSPORTER_2"/>
    <property type="match status" value="1"/>
</dbReference>
<gene>
    <name evidence="8" type="ORF">BXT89_08780</name>
</gene>
<dbReference type="Proteomes" id="UP000242847">
    <property type="component" value="Unassembled WGS sequence"/>
</dbReference>
<evidence type="ECO:0000313" key="9">
    <source>
        <dbReference type="Proteomes" id="UP000242847"/>
    </source>
</evidence>
<dbReference type="EMBL" id="MUBC01000016">
    <property type="protein sequence ID" value="ONM44168.1"/>
    <property type="molecule type" value="Genomic_DNA"/>
</dbReference>
<dbReference type="NCBIfam" id="NF010068">
    <property type="entry name" value="PRK13548.1"/>
    <property type="match status" value="1"/>
</dbReference>
<dbReference type="OrthoDB" id="5292475at2"/>
<dbReference type="RefSeq" id="WP_083726781.1">
    <property type="nucleotide sequence ID" value="NZ_FOUD01000006.1"/>
</dbReference>
<evidence type="ECO:0000256" key="5">
    <source>
        <dbReference type="ARBA" id="ARBA00022967"/>
    </source>
</evidence>
<evidence type="ECO:0000256" key="3">
    <source>
        <dbReference type="ARBA" id="ARBA00022741"/>
    </source>
</evidence>
<evidence type="ECO:0000256" key="1">
    <source>
        <dbReference type="ARBA" id="ARBA00005417"/>
    </source>
</evidence>
<dbReference type="STRING" id="254161.SAMN05216256_106179"/>
<dbReference type="Gene3D" id="3.40.50.300">
    <property type="entry name" value="P-loop containing nucleotide triphosphate hydrolases"/>
    <property type="match status" value="1"/>
</dbReference>
<sequence length="254" mass="27803">MLQALQLCCQRGHRRILEQVELALEPGEVLVVLGTNGAGKSTLLATLTGELAPGAGQVLLDQRLLASWSAQERARRMAVLPQSSALAFAFEVQEVVAMGRMPHASGQRRDAEILREAMAAADVSHLATRSYLSLSGGERQRVHLARVLAQVWDSAEQGCLLLDEPTASLDLAHQHLTLQQAREMASRGLAVLVVLHDLNLAARYADRLLLLHEGRVCAQGSPWEVLQVERLEQVFKVPVRVQPHPLHDCPLVLS</sequence>
<evidence type="ECO:0000256" key="4">
    <source>
        <dbReference type="ARBA" id="ARBA00022840"/>
    </source>
</evidence>
<dbReference type="GO" id="GO:0016887">
    <property type="term" value="F:ATP hydrolysis activity"/>
    <property type="evidence" value="ECO:0007669"/>
    <property type="project" value="InterPro"/>
</dbReference>
<keyword evidence="4 8" id="KW-0067">ATP-binding</keyword>
<feature type="domain" description="ABC transporter" evidence="7">
    <location>
        <begin position="2"/>
        <end position="238"/>
    </location>
</feature>
<dbReference type="Pfam" id="PF00005">
    <property type="entry name" value="ABC_tran"/>
    <property type="match status" value="1"/>
</dbReference>
<dbReference type="InterPro" id="IPR003593">
    <property type="entry name" value="AAA+_ATPase"/>
</dbReference>